<evidence type="ECO:0000313" key="1">
    <source>
        <dbReference type="EMBL" id="OOY22550.1"/>
    </source>
</evidence>
<evidence type="ECO:0000313" key="2">
    <source>
        <dbReference type="Proteomes" id="UP000190787"/>
    </source>
</evidence>
<gene>
    <name evidence="1" type="ORF">BMI91_17925</name>
</gene>
<dbReference type="RefSeq" id="WP_078606110.1">
    <property type="nucleotide sequence ID" value="NZ_MPZV01000005.1"/>
</dbReference>
<dbReference type="Proteomes" id="UP000190787">
    <property type="component" value="Unassembled WGS sequence"/>
</dbReference>
<name>A0ABX3MVQ2_9RHOB</name>
<protein>
    <submittedName>
        <fullName evidence="1">Uncharacterized protein</fullName>
    </submittedName>
</protein>
<keyword evidence="2" id="KW-1185">Reference proteome</keyword>
<comment type="caution">
    <text evidence="1">The sequence shown here is derived from an EMBL/GenBank/DDBJ whole genome shotgun (WGS) entry which is preliminary data.</text>
</comment>
<dbReference type="EMBL" id="MPZV01000005">
    <property type="protein sequence ID" value="OOY22550.1"/>
    <property type="molecule type" value="Genomic_DNA"/>
</dbReference>
<sequence length="131" mass="15126">MMDLKSFQVSETLLERARQVILGHCEFDPKIFPIKLFQYATKGPLHNLTPMNHEMLRPDGAQESFFRIFANGFFFHITDTTASQPYDLGKATWYLGNSDKLGVICMDFAKSAQSEFVTSVFHHFVGEQWRQ</sequence>
<accession>A0ABX3MVQ2</accession>
<reference evidence="1 2" key="1">
    <citation type="submission" date="2016-11" db="EMBL/GenBank/DDBJ databases">
        <title>A multilocus sequence analysis scheme for characterization of bacteria in the genus Thioclava.</title>
        <authorList>
            <person name="Liu Y."/>
            <person name="Shao Z."/>
        </authorList>
    </citation>
    <scope>NUCLEOTIDE SEQUENCE [LARGE SCALE GENOMIC DNA]</scope>
    <source>
        <strain evidence="1 2">TAW-CT134</strain>
    </source>
</reference>
<proteinExistence type="predicted"/>
<organism evidence="1 2">
    <name type="scientific">Thioclava sediminum</name>
    <dbReference type="NCBI Taxonomy" id="1915319"/>
    <lineage>
        <taxon>Bacteria</taxon>
        <taxon>Pseudomonadati</taxon>
        <taxon>Pseudomonadota</taxon>
        <taxon>Alphaproteobacteria</taxon>
        <taxon>Rhodobacterales</taxon>
        <taxon>Paracoccaceae</taxon>
        <taxon>Thioclava</taxon>
    </lineage>
</organism>